<comment type="similarity">
    <text evidence="3">Belongs to the CSN8 family.</text>
</comment>
<evidence type="ECO:0000256" key="7">
    <source>
        <dbReference type="ARBA" id="ARBA00023242"/>
    </source>
</evidence>
<evidence type="ECO:0000256" key="1">
    <source>
        <dbReference type="ARBA" id="ARBA00004123"/>
    </source>
</evidence>
<dbReference type="Gene3D" id="1.25.40.990">
    <property type="match status" value="1"/>
</dbReference>
<evidence type="ECO:0000256" key="2">
    <source>
        <dbReference type="ARBA" id="ARBA00004496"/>
    </source>
</evidence>
<dbReference type="OrthoDB" id="5351233at2759"/>
<gene>
    <name evidence="9" type="ORF">PSALAMII_LOCUS3042</name>
</gene>
<comment type="subcellular location">
    <subcellularLocation>
        <location evidence="2">Cytoplasm</location>
    </subcellularLocation>
    <subcellularLocation>
        <location evidence="1">Nucleus</location>
    </subcellularLocation>
</comment>
<dbReference type="InterPro" id="IPR000717">
    <property type="entry name" value="PCI_dom"/>
</dbReference>
<evidence type="ECO:0000256" key="5">
    <source>
        <dbReference type="ARBA" id="ARBA00022490"/>
    </source>
</evidence>
<dbReference type="GO" id="GO:0000338">
    <property type="term" value="P:protein deneddylation"/>
    <property type="evidence" value="ECO:0007669"/>
    <property type="project" value="InterPro"/>
</dbReference>
<evidence type="ECO:0000256" key="3">
    <source>
        <dbReference type="ARBA" id="ARBA00008252"/>
    </source>
</evidence>
<comment type="caution">
    <text evidence="9">The sequence shown here is derived from an EMBL/GenBank/DDBJ whole genome shotgun (WGS) entry which is preliminary data.</text>
</comment>
<dbReference type="GO" id="GO:0005737">
    <property type="term" value="C:cytoplasm"/>
    <property type="evidence" value="ECO:0007669"/>
    <property type="project" value="UniProtKB-SubCell"/>
</dbReference>
<dbReference type="AlphaFoldDB" id="A0A9W4IUD1"/>
<sequence>MELPRLTIEQLSKLVASNSPPSQLFEALTEYEQEACLMTEGSGRSEGAISNPELLSLFYSSFFLVHLLTDQMSVTPNGAYTVISILTDPNRSEAHALTKRMPTKLKHEDPSLQNCLALLRAVWQTEHGQVYRILQELPWPEAVRPLVQRYESFFQDKTLISVSRSYETIRLSVAAFYLGLDQDSAVQEDPNIIANFTKCGWKWDPDTKLLHPKPIVVRPAEDQPYHGIREAMAMLGARAS</sequence>
<dbReference type="InterPro" id="IPR033205">
    <property type="entry name" value="COP9_CSN8"/>
</dbReference>
<evidence type="ECO:0000256" key="6">
    <source>
        <dbReference type="ARBA" id="ARBA00022790"/>
    </source>
</evidence>
<accession>A0A9W4IUD1</accession>
<dbReference type="PANTHER" id="PTHR13339">
    <property type="entry name" value="COP9 SIGNALOSOME COMPLEX SUBUNIT 8"/>
    <property type="match status" value="1"/>
</dbReference>
<proteinExistence type="inferred from homology"/>
<feature type="domain" description="PCI" evidence="8">
    <location>
        <begin position="46"/>
        <end position="222"/>
    </location>
</feature>
<evidence type="ECO:0000313" key="10">
    <source>
        <dbReference type="Proteomes" id="UP001152646"/>
    </source>
</evidence>
<name>A0A9W4IUD1_9EURO</name>
<dbReference type="InterPro" id="IPR033464">
    <property type="entry name" value="CSN8_PSD8_EIF3K"/>
</dbReference>
<dbReference type="Pfam" id="PF10075">
    <property type="entry name" value="CSN8_PSD8_EIF3K"/>
    <property type="match status" value="1"/>
</dbReference>
<protein>
    <recommendedName>
        <fullName evidence="4">COP9 signalosome complex subunit 8</fullName>
    </recommendedName>
</protein>
<dbReference type="PANTHER" id="PTHR13339:SF0">
    <property type="entry name" value="COP9 SIGNALOSOME COMPLEX SUBUNIT 8"/>
    <property type="match status" value="1"/>
</dbReference>
<keyword evidence="7" id="KW-0539">Nucleus</keyword>
<dbReference type="EMBL" id="CAJVPA010000111">
    <property type="protein sequence ID" value="CAG8345487.1"/>
    <property type="molecule type" value="Genomic_DNA"/>
</dbReference>
<keyword evidence="5" id="KW-0963">Cytoplasm</keyword>
<reference evidence="9" key="1">
    <citation type="submission" date="2021-07" db="EMBL/GenBank/DDBJ databases">
        <authorList>
            <person name="Branca A.L. A."/>
        </authorList>
    </citation>
    <scope>NUCLEOTIDE SEQUENCE</scope>
</reference>
<organism evidence="9 10">
    <name type="scientific">Penicillium salamii</name>
    <dbReference type="NCBI Taxonomy" id="1612424"/>
    <lineage>
        <taxon>Eukaryota</taxon>
        <taxon>Fungi</taxon>
        <taxon>Dikarya</taxon>
        <taxon>Ascomycota</taxon>
        <taxon>Pezizomycotina</taxon>
        <taxon>Eurotiomycetes</taxon>
        <taxon>Eurotiomycetidae</taxon>
        <taxon>Eurotiales</taxon>
        <taxon>Aspergillaceae</taxon>
        <taxon>Penicillium</taxon>
    </lineage>
</organism>
<dbReference type="GO" id="GO:0008180">
    <property type="term" value="C:COP9 signalosome"/>
    <property type="evidence" value="ECO:0007669"/>
    <property type="project" value="UniProtKB-KW"/>
</dbReference>
<dbReference type="PROSITE" id="PS50250">
    <property type="entry name" value="PCI"/>
    <property type="match status" value="1"/>
</dbReference>
<evidence type="ECO:0000259" key="8">
    <source>
        <dbReference type="PROSITE" id="PS50250"/>
    </source>
</evidence>
<dbReference type="GO" id="GO:0010387">
    <property type="term" value="P:COP9 signalosome assembly"/>
    <property type="evidence" value="ECO:0007669"/>
    <property type="project" value="InterPro"/>
</dbReference>
<keyword evidence="6" id="KW-0736">Signalosome</keyword>
<evidence type="ECO:0000256" key="4">
    <source>
        <dbReference type="ARBA" id="ARBA00014875"/>
    </source>
</evidence>
<dbReference type="Proteomes" id="UP001152646">
    <property type="component" value="Unassembled WGS sequence"/>
</dbReference>
<evidence type="ECO:0000313" key="9">
    <source>
        <dbReference type="EMBL" id="CAG8345487.1"/>
    </source>
</evidence>